<evidence type="ECO:0000313" key="4">
    <source>
        <dbReference type="EMBL" id="GAA0144205.1"/>
    </source>
</evidence>
<dbReference type="Pfam" id="PF06075">
    <property type="entry name" value="DUF936"/>
    <property type="match status" value="1"/>
</dbReference>
<evidence type="ECO:0000313" key="5">
    <source>
        <dbReference type="Proteomes" id="UP001454036"/>
    </source>
</evidence>
<dbReference type="AlphaFoldDB" id="A0AAV3NXR1"/>
<proteinExistence type="predicted"/>
<feature type="region of interest" description="Disordered" evidence="1">
    <location>
        <begin position="360"/>
        <end position="402"/>
    </location>
</feature>
<evidence type="ECO:0000256" key="1">
    <source>
        <dbReference type="SAM" id="MobiDB-lite"/>
    </source>
</evidence>
<reference evidence="4 5" key="1">
    <citation type="submission" date="2024-01" db="EMBL/GenBank/DDBJ databases">
        <title>The complete chloroplast genome sequence of Lithospermum erythrorhizon: insights into the phylogenetic relationship among Boraginaceae species and the maternal lineages of purple gromwells.</title>
        <authorList>
            <person name="Okada T."/>
            <person name="Watanabe K."/>
        </authorList>
    </citation>
    <scope>NUCLEOTIDE SEQUENCE [LARGE SCALE GENOMIC DNA]</scope>
</reference>
<organism evidence="4 5">
    <name type="scientific">Lithospermum erythrorhizon</name>
    <name type="common">Purple gromwell</name>
    <name type="synonym">Lithospermum officinale var. erythrorhizon</name>
    <dbReference type="NCBI Taxonomy" id="34254"/>
    <lineage>
        <taxon>Eukaryota</taxon>
        <taxon>Viridiplantae</taxon>
        <taxon>Streptophyta</taxon>
        <taxon>Embryophyta</taxon>
        <taxon>Tracheophyta</taxon>
        <taxon>Spermatophyta</taxon>
        <taxon>Magnoliopsida</taxon>
        <taxon>eudicotyledons</taxon>
        <taxon>Gunneridae</taxon>
        <taxon>Pentapetalae</taxon>
        <taxon>asterids</taxon>
        <taxon>lamiids</taxon>
        <taxon>Boraginales</taxon>
        <taxon>Boraginaceae</taxon>
        <taxon>Boraginoideae</taxon>
        <taxon>Lithospermeae</taxon>
        <taxon>Lithospermum</taxon>
    </lineage>
</organism>
<feature type="domain" description="DUF936" evidence="2">
    <location>
        <begin position="4"/>
        <end position="119"/>
    </location>
</feature>
<feature type="domain" description="DUF6857" evidence="3">
    <location>
        <begin position="257"/>
        <end position="343"/>
    </location>
</feature>
<dbReference type="InterPro" id="IPR048297">
    <property type="entry name" value="DUF936_dom_pln"/>
</dbReference>
<dbReference type="PANTHER" id="PTHR31928">
    <property type="entry name" value="EXPRESSED PROTEIN"/>
    <property type="match status" value="1"/>
</dbReference>
<name>A0AAV3NXR1_LITER</name>
<dbReference type="PANTHER" id="PTHR31928:SF2">
    <property type="entry name" value="EXPRESSED PROTEIN"/>
    <property type="match status" value="1"/>
</dbReference>
<feature type="region of interest" description="Disordered" evidence="1">
    <location>
        <begin position="173"/>
        <end position="197"/>
    </location>
</feature>
<dbReference type="InterPro" id="IPR049172">
    <property type="entry name" value="DUF6857_pln"/>
</dbReference>
<feature type="compositionally biased region" description="Polar residues" evidence="1">
    <location>
        <begin position="369"/>
        <end position="382"/>
    </location>
</feature>
<dbReference type="Proteomes" id="UP001454036">
    <property type="component" value="Unassembled WGS sequence"/>
</dbReference>
<sequence length="498" mass="56411">MASLIPGMLLKLLQNINTNVKIRGEHRSILLQVISIVPKLTGPELWPDQGFFIKVSDSSHSTYVSLPKDKNELILNNKLQLGQFLYIDGLKSSSPVPILIGVRPLPGRHPFIGNPKELMQLLETSEGNVQIDQEPAAYTKRTESGCFKDWSKKKLVIREEKGVVASRYMQGVLTPKNGDNESKRTCKIPTPPRGKQHEYRGQTALQIPWPATPCDPKTDADILNLQNGVSKEVSTFLKPTSFKRNSSKRDDIKLKTKDKSRVSEALPWSNLRPDLLRARKGMLRRRNLASMVAEEAQKEARTAATLTKCISMFADLCSSATSDNPDIYLTKFFTLYHLIEQPCLNLPTKDHPDHFTANLSTEEKDKSSKQSARFQSKNTTKIAQPALSELSTDNKQEWASGDGSMQIRELRETLLTEIRSWFLEFLEKALERNNHIALAPPHLKNANEWLHKLECNSCPEDNEFERETFDRLKQKLYTCLLVHVNSATIALETQSDHN</sequence>
<accession>A0AAV3NXR1</accession>
<evidence type="ECO:0000259" key="3">
    <source>
        <dbReference type="Pfam" id="PF21647"/>
    </source>
</evidence>
<evidence type="ECO:0008006" key="6">
    <source>
        <dbReference type="Google" id="ProtNLM"/>
    </source>
</evidence>
<dbReference type="Pfam" id="PF21647">
    <property type="entry name" value="DUF6857"/>
    <property type="match status" value="2"/>
</dbReference>
<protein>
    <recommendedName>
        <fullName evidence="6">DUF936 family protein</fullName>
    </recommendedName>
</protein>
<comment type="caution">
    <text evidence="4">The sequence shown here is derived from an EMBL/GenBank/DDBJ whole genome shotgun (WGS) entry which is preliminary data.</text>
</comment>
<dbReference type="EMBL" id="BAABME010000616">
    <property type="protein sequence ID" value="GAA0144205.1"/>
    <property type="molecule type" value="Genomic_DNA"/>
</dbReference>
<dbReference type="InterPro" id="IPR010341">
    <property type="entry name" value="DUF936_pln"/>
</dbReference>
<feature type="domain" description="DUF6857" evidence="3">
    <location>
        <begin position="360"/>
        <end position="490"/>
    </location>
</feature>
<keyword evidence="5" id="KW-1185">Reference proteome</keyword>
<gene>
    <name evidence="4" type="ORF">LIER_04712</name>
</gene>
<evidence type="ECO:0000259" key="2">
    <source>
        <dbReference type="Pfam" id="PF06075"/>
    </source>
</evidence>